<name>A0A2N7VXL1_9BURK</name>
<evidence type="ECO:0000313" key="1">
    <source>
        <dbReference type="EMBL" id="PMS21868.1"/>
    </source>
</evidence>
<organism evidence="1 2">
    <name type="scientific">Trinickia soli</name>
    <dbReference type="NCBI Taxonomy" id="380675"/>
    <lineage>
        <taxon>Bacteria</taxon>
        <taxon>Pseudomonadati</taxon>
        <taxon>Pseudomonadota</taxon>
        <taxon>Betaproteobacteria</taxon>
        <taxon>Burkholderiales</taxon>
        <taxon>Burkholderiaceae</taxon>
        <taxon>Trinickia</taxon>
    </lineage>
</organism>
<proteinExistence type="predicted"/>
<dbReference type="Proteomes" id="UP000235347">
    <property type="component" value="Unassembled WGS sequence"/>
</dbReference>
<evidence type="ECO:0000313" key="2">
    <source>
        <dbReference type="Proteomes" id="UP000235347"/>
    </source>
</evidence>
<keyword evidence="2" id="KW-1185">Reference proteome</keyword>
<reference evidence="1 2" key="1">
    <citation type="submission" date="2018-01" db="EMBL/GenBank/DDBJ databases">
        <title>Whole genome analyses suggest that Burkholderia sensu lato contains two further novel genera in the rhizoxinica-symbiotica group Mycetohabitans gen. nov., and Trinickia gen. nov.: implications for the evolution of diazotrophy and nodulation in the Burkholderiaceae.</title>
        <authorList>
            <person name="Estrada-de los Santos P."/>
            <person name="Palmer M."/>
            <person name="Chavez-Ramirez B."/>
            <person name="Beukes C."/>
            <person name="Steenkamp E.T."/>
            <person name="Hirsch A.M."/>
            <person name="Manyaka P."/>
            <person name="Maluk M."/>
            <person name="Lafos M."/>
            <person name="Crook M."/>
            <person name="Gross E."/>
            <person name="Simon M.F."/>
            <person name="Bueno dos Reis Junior F."/>
            <person name="Poole P.S."/>
            <person name="Venter S.N."/>
            <person name="James E.K."/>
        </authorList>
    </citation>
    <scope>NUCLEOTIDE SEQUENCE [LARGE SCALE GENOMIC DNA]</scope>
    <source>
        <strain evidence="1 2">GP25-8</strain>
    </source>
</reference>
<dbReference type="AlphaFoldDB" id="A0A2N7VXL1"/>
<comment type="caution">
    <text evidence="1">The sequence shown here is derived from an EMBL/GenBank/DDBJ whole genome shotgun (WGS) entry which is preliminary data.</text>
</comment>
<accession>A0A2N7VXL1</accession>
<sequence>MNMIERPDGFATRVAQQGVAAQWAAHAGMTFAQEKRHVDAAYALAFIQGHAKNELVNALRNIGQQLRP</sequence>
<gene>
    <name evidence="1" type="ORF">C0Z19_18040</name>
</gene>
<protein>
    <submittedName>
        <fullName evidence="1">Uncharacterized protein</fullName>
    </submittedName>
</protein>
<dbReference type="EMBL" id="PNYB01000015">
    <property type="protein sequence ID" value="PMS21868.1"/>
    <property type="molecule type" value="Genomic_DNA"/>
</dbReference>